<dbReference type="EMBL" id="JAEFCI010008084">
    <property type="protein sequence ID" value="KAG5458680.1"/>
    <property type="molecule type" value="Genomic_DNA"/>
</dbReference>
<dbReference type="GO" id="GO:0008948">
    <property type="term" value="F:oxaloacetate decarboxylase activity"/>
    <property type="evidence" value="ECO:0007669"/>
    <property type="project" value="TreeGrafter"/>
</dbReference>
<organism evidence="2 3">
    <name type="scientific">Olpidium bornovanus</name>
    <dbReference type="NCBI Taxonomy" id="278681"/>
    <lineage>
        <taxon>Eukaryota</taxon>
        <taxon>Fungi</taxon>
        <taxon>Fungi incertae sedis</taxon>
        <taxon>Olpidiomycota</taxon>
        <taxon>Olpidiomycotina</taxon>
        <taxon>Olpidiomycetes</taxon>
        <taxon>Olpidiales</taxon>
        <taxon>Olpidiaceae</taxon>
        <taxon>Olpidium</taxon>
    </lineage>
</organism>
<dbReference type="PANTHER" id="PTHR33254:SF4">
    <property type="entry name" value="4-HYDROXY-4-METHYL-2-OXOGLUTARATE ALDOLASE 3-RELATED"/>
    <property type="match status" value="1"/>
</dbReference>
<evidence type="ECO:0000313" key="2">
    <source>
        <dbReference type="EMBL" id="KAG5458680.1"/>
    </source>
</evidence>
<gene>
    <name evidence="2" type="ORF">BJ554DRAFT_1050</name>
</gene>
<dbReference type="PANTHER" id="PTHR33254">
    <property type="entry name" value="4-HYDROXY-4-METHYL-2-OXOGLUTARATE ALDOLASE 3-RELATED"/>
    <property type="match status" value="1"/>
</dbReference>
<keyword evidence="3" id="KW-1185">Reference proteome</keyword>
<reference evidence="2 3" key="1">
    <citation type="journal article" name="Sci. Rep.">
        <title>Genome-scale phylogenetic analyses confirm Olpidium as the closest living zoosporic fungus to the non-flagellated, terrestrial fungi.</title>
        <authorList>
            <person name="Chang Y."/>
            <person name="Rochon D."/>
            <person name="Sekimoto S."/>
            <person name="Wang Y."/>
            <person name="Chovatia M."/>
            <person name="Sandor L."/>
            <person name="Salamov A."/>
            <person name="Grigoriev I.V."/>
            <person name="Stajich J.E."/>
            <person name="Spatafora J.W."/>
        </authorList>
    </citation>
    <scope>NUCLEOTIDE SEQUENCE [LARGE SCALE GENOMIC DNA]</scope>
    <source>
        <strain evidence="2">S191</strain>
    </source>
</reference>
<name>A0A8H7ZSV9_9FUNG</name>
<dbReference type="Pfam" id="PF03737">
    <property type="entry name" value="RraA-like"/>
    <property type="match status" value="1"/>
</dbReference>
<dbReference type="OrthoDB" id="1476984at2759"/>
<proteinExistence type="predicted"/>
<evidence type="ECO:0000313" key="3">
    <source>
        <dbReference type="Proteomes" id="UP000673691"/>
    </source>
</evidence>
<comment type="cofactor">
    <cofactor evidence="1">
        <name>Mg(2+)</name>
        <dbReference type="ChEBI" id="CHEBI:18420"/>
    </cofactor>
</comment>
<dbReference type="InterPro" id="IPR036704">
    <property type="entry name" value="RraA/RraA-like_sf"/>
</dbReference>
<dbReference type="AlphaFoldDB" id="A0A8H7ZSV9"/>
<dbReference type="Gene3D" id="3.50.30.40">
    <property type="entry name" value="Ribonuclease E inhibitor RraA/RraA-like"/>
    <property type="match status" value="1"/>
</dbReference>
<feature type="binding site" evidence="1">
    <location>
        <begin position="40"/>
        <end position="43"/>
    </location>
    <ligand>
        <name>substrate</name>
    </ligand>
</feature>
<dbReference type="GO" id="GO:0047443">
    <property type="term" value="F:4-hydroxy-4-methyl-2-oxoglutarate aldolase activity"/>
    <property type="evidence" value="ECO:0007669"/>
    <property type="project" value="TreeGrafter"/>
</dbReference>
<keyword evidence="1" id="KW-0460">Magnesium</keyword>
<accession>A0A8H7ZSV9</accession>
<evidence type="ECO:0000256" key="1">
    <source>
        <dbReference type="PIRSR" id="PIRSR605493-1"/>
    </source>
</evidence>
<dbReference type="GO" id="GO:0046872">
    <property type="term" value="F:metal ion binding"/>
    <property type="evidence" value="ECO:0007669"/>
    <property type="project" value="UniProtKB-KW"/>
</dbReference>
<comment type="caution">
    <text evidence="2">The sequence shown here is derived from an EMBL/GenBank/DDBJ whole genome shotgun (WGS) entry which is preliminary data.</text>
</comment>
<protein>
    <submittedName>
        <fullName evidence="2">Uncharacterized protein</fullName>
    </submittedName>
</protein>
<sequence length="80" mass="8012">MVPVADESAPKSDEHFLDAAPPGCVIVISAPPGAANAVWGGLATARAIALGVRGTVVDGRVRDIAEMRADGYPVSGVSQG</sequence>
<feature type="binding site" evidence="1">
    <location>
        <position position="62"/>
    </location>
    <ligand>
        <name>substrate</name>
    </ligand>
</feature>
<dbReference type="InterPro" id="IPR005493">
    <property type="entry name" value="RraA/RraA-like"/>
</dbReference>
<dbReference type="SUPFAM" id="SSF89562">
    <property type="entry name" value="RraA-like"/>
    <property type="match status" value="1"/>
</dbReference>
<keyword evidence="1" id="KW-0479">Metal-binding</keyword>
<dbReference type="Proteomes" id="UP000673691">
    <property type="component" value="Unassembled WGS sequence"/>
</dbReference>
<feature type="binding site" evidence="1">
    <location>
        <position position="63"/>
    </location>
    <ligand>
        <name>Mg(2+)</name>
        <dbReference type="ChEBI" id="CHEBI:18420"/>
    </ligand>
</feature>